<keyword evidence="1" id="KW-0812">Transmembrane</keyword>
<organism evidence="2">
    <name type="scientific">Rhizophora mucronata</name>
    <name type="common">Asiatic mangrove</name>
    <dbReference type="NCBI Taxonomy" id="61149"/>
    <lineage>
        <taxon>Eukaryota</taxon>
        <taxon>Viridiplantae</taxon>
        <taxon>Streptophyta</taxon>
        <taxon>Embryophyta</taxon>
        <taxon>Tracheophyta</taxon>
        <taxon>Spermatophyta</taxon>
        <taxon>Magnoliopsida</taxon>
        <taxon>eudicotyledons</taxon>
        <taxon>Gunneridae</taxon>
        <taxon>Pentapetalae</taxon>
        <taxon>rosids</taxon>
        <taxon>fabids</taxon>
        <taxon>Malpighiales</taxon>
        <taxon>Rhizophoraceae</taxon>
        <taxon>Rhizophora</taxon>
    </lineage>
</organism>
<reference evidence="2" key="1">
    <citation type="submission" date="2018-02" db="EMBL/GenBank/DDBJ databases">
        <title>Rhizophora mucronata_Transcriptome.</title>
        <authorList>
            <person name="Meera S.P."/>
            <person name="Sreeshan A."/>
            <person name="Augustine A."/>
        </authorList>
    </citation>
    <scope>NUCLEOTIDE SEQUENCE</scope>
    <source>
        <tissue evidence="2">Leaf</tissue>
    </source>
</reference>
<dbReference type="EMBL" id="GGEC01083793">
    <property type="protein sequence ID" value="MBX64277.1"/>
    <property type="molecule type" value="Transcribed_RNA"/>
</dbReference>
<proteinExistence type="predicted"/>
<accession>A0A2P2QBI5</accession>
<evidence type="ECO:0000256" key="1">
    <source>
        <dbReference type="SAM" id="Phobius"/>
    </source>
</evidence>
<name>A0A2P2QBI5_RHIMU</name>
<protein>
    <submittedName>
        <fullName evidence="2">Uncharacterized protein</fullName>
    </submittedName>
</protein>
<sequence length="56" mass="7096">MHCKYSNLGHINLKVIWWLTFWALFRDLLFTKFFWKSLLDLWEKSMNWWMTVKVEL</sequence>
<dbReference type="AlphaFoldDB" id="A0A2P2QBI5"/>
<feature type="transmembrane region" description="Helical" evidence="1">
    <location>
        <begin position="15"/>
        <end position="35"/>
    </location>
</feature>
<keyword evidence="1" id="KW-1133">Transmembrane helix</keyword>
<keyword evidence="1" id="KW-0472">Membrane</keyword>
<evidence type="ECO:0000313" key="2">
    <source>
        <dbReference type="EMBL" id="MBX64277.1"/>
    </source>
</evidence>